<dbReference type="Pfam" id="PF13302">
    <property type="entry name" value="Acetyltransf_3"/>
    <property type="match status" value="1"/>
</dbReference>
<reference evidence="2 3" key="1">
    <citation type="submission" date="2024-04" db="EMBL/GenBank/DDBJ databases">
        <title>Arthrobacter sp. from Plains bison fecal sample.</title>
        <authorList>
            <person name="Ruzzini A."/>
        </authorList>
    </citation>
    <scope>NUCLEOTIDE SEQUENCE [LARGE SCALE GENOMIC DNA]</scope>
    <source>
        <strain evidence="2 3">EINP1</strain>
    </source>
</reference>
<gene>
    <name evidence="2" type="ORF">AAE021_06920</name>
</gene>
<organism evidence="2 3">
    <name type="scientific">Arthrobacter citreus</name>
    <dbReference type="NCBI Taxonomy" id="1670"/>
    <lineage>
        <taxon>Bacteria</taxon>
        <taxon>Bacillati</taxon>
        <taxon>Actinomycetota</taxon>
        <taxon>Actinomycetes</taxon>
        <taxon>Micrococcales</taxon>
        <taxon>Micrococcaceae</taxon>
        <taxon>Arthrobacter</taxon>
    </lineage>
</organism>
<dbReference type="InterPro" id="IPR016181">
    <property type="entry name" value="Acyl_CoA_acyltransferase"/>
</dbReference>
<proteinExistence type="predicted"/>
<evidence type="ECO:0000313" key="2">
    <source>
        <dbReference type="EMBL" id="WZP17281.1"/>
    </source>
</evidence>
<evidence type="ECO:0000313" key="3">
    <source>
        <dbReference type="Proteomes" id="UP001448858"/>
    </source>
</evidence>
<dbReference type="PANTHER" id="PTHR43792:SF1">
    <property type="entry name" value="N-ACETYLTRANSFERASE DOMAIN-CONTAINING PROTEIN"/>
    <property type="match status" value="1"/>
</dbReference>
<dbReference type="Proteomes" id="UP001448858">
    <property type="component" value="Chromosome"/>
</dbReference>
<accession>A0ABZ3A0Q1</accession>
<dbReference type="EMBL" id="CP151657">
    <property type="protein sequence ID" value="WZP17281.1"/>
    <property type="molecule type" value="Genomic_DNA"/>
</dbReference>
<sequence>MRQKTQAWSPVTTERLLLRRLEPADREDAVRIHSDPRTNRYNHDDFGPAAAEKTFRMFLDHWDREGFGYWAVAERSSPQTIIGFTGLHFGTVDGTEILNLYYRYDPSVWGRGYATEGAIESVRRGRLHFPELPVLARTNDLNRPSQHTALAAGLKRYPELDRQSGVRLHLYFTLGWPDGVSR</sequence>
<dbReference type="PROSITE" id="PS51186">
    <property type="entry name" value="GNAT"/>
    <property type="match status" value="1"/>
</dbReference>
<evidence type="ECO:0000259" key="1">
    <source>
        <dbReference type="PROSITE" id="PS51186"/>
    </source>
</evidence>
<keyword evidence="3" id="KW-1185">Reference proteome</keyword>
<dbReference type="InterPro" id="IPR000182">
    <property type="entry name" value="GNAT_dom"/>
</dbReference>
<name>A0ABZ3A0Q1_9MICC</name>
<feature type="domain" description="N-acetyltransferase" evidence="1">
    <location>
        <begin position="16"/>
        <end position="177"/>
    </location>
</feature>
<dbReference type="RefSeq" id="WP_342024879.1">
    <property type="nucleotide sequence ID" value="NZ_CP151657.1"/>
</dbReference>
<dbReference type="Gene3D" id="3.40.630.30">
    <property type="match status" value="1"/>
</dbReference>
<protein>
    <submittedName>
        <fullName evidence="2">GNAT family N-acetyltransferase</fullName>
    </submittedName>
</protein>
<dbReference type="PANTHER" id="PTHR43792">
    <property type="entry name" value="GNAT FAMILY, PUTATIVE (AFU_ORTHOLOGUE AFUA_3G00765)-RELATED-RELATED"/>
    <property type="match status" value="1"/>
</dbReference>
<dbReference type="SUPFAM" id="SSF55729">
    <property type="entry name" value="Acyl-CoA N-acyltransferases (Nat)"/>
    <property type="match status" value="1"/>
</dbReference>
<dbReference type="InterPro" id="IPR051531">
    <property type="entry name" value="N-acetyltransferase"/>
</dbReference>